<dbReference type="EMBL" id="KB469299">
    <property type="protein sequence ID" value="EPQ57277.1"/>
    <property type="molecule type" value="Genomic_DNA"/>
</dbReference>
<proteinExistence type="inferred from homology"/>
<dbReference type="OMA" id="YREFCNR"/>
<evidence type="ECO:0000256" key="1">
    <source>
        <dbReference type="ARBA" id="ARBA00005495"/>
    </source>
</evidence>
<evidence type="ECO:0000313" key="8">
    <source>
        <dbReference type="Proteomes" id="UP000030669"/>
    </source>
</evidence>
<protein>
    <recommendedName>
        <fullName evidence="6">CENP-V/GFA domain-containing protein</fullName>
    </recommendedName>
</protein>
<dbReference type="PROSITE" id="PS51891">
    <property type="entry name" value="CENP_V_GFA"/>
    <property type="match status" value="1"/>
</dbReference>
<dbReference type="KEGG" id="gtr:GLOTRDRAFT_37965"/>
<keyword evidence="4" id="KW-0456">Lyase</keyword>
<dbReference type="GO" id="GO:0016846">
    <property type="term" value="F:carbon-sulfur lyase activity"/>
    <property type="evidence" value="ECO:0007669"/>
    <property type="project" value="InterPro"/>
</dbReference>
<gene>
    <name evidence="7" type="ORF">GLOTRDRAFT_37965</name>
</gene>
<evidence type="ECO:0000256" key="2">
    <source>
        <dbReference type="ARBA" id="ARBA00022723"/>
    </source>
</evidence>
<dbReference type="SUPFAM" id="SSF51316">
    <property type="entry name" value="Mss4-like"/>
    <property type="match status" value="2"/>
</dbReference>
<dbReference type="GeneID" id="19305806"/>
<dbReference type="InterPro" id="IPR011057">
    <property type="entry name" value="Mss4-like_sf"/>
</dbReference>
<dbReference type="InterPro" id="IPR006913">
    <property type="entry name" value="CENP-V/GFA"/>
</dbReference>
<dbReference type="OrthoDB" id="5422068at2759"/>
<reference evidence="7 8" key="1">
    <citation type="journal article" date="2012" name="Science">
        <title>The Paleozoic origin of enzymatic lignin decomposition reconstructed from 31 fungal genomes.</title>
        <authorList>
            <person name="Floudas D."/>
            <person name="Binder M."/>
            <person name="Riley R."/>
            <person name="Barry K."/>
            <person name="Blanchette R.A."/>
            <person name="Henrissat B."/>
            <person name="Martinez A.T."/>
            <person name="Otillar R."/>
            <person name="Spatafora J.W."/>
            <person name="Yadav J.S."/>
            <person name="Aerts A."/>
            <person name="Benoit I."/>
            <person name="Boyd A."/>
            <person name="Carlson A."/>
            <person name="Copeland A."/>
            <person name="Coutinho P.M."/>
            <person name="de Vries R.P."/>
            <person name="Ferreira P."/>
            <person name="Findley K."/>
            <person name="Foster B."/>
            <person name="Gaskell J."/>
            <person name="Glotzer D."/>
            <person name="Gorecki P."/>
            <person name="Heitman J."/>
            <person name="Hesse C."/>
            <person name="Hori C."/>
            <person name="Igarashi K."/>
            <person name="Jurgens J.A."/>
            <person name="Kallen N."/>
            <person name="Kersten P."/>
            <person name="Kohler A."/>
            <person name="Kuees U."/>
            <person name="Kumar T.K.A."/>
            <person name="Kuo A."/>
            <person name="LaButti K."/>
            <person name="Larrondo L.F."/>
            <person name="Lindquist E."/>
            <person name="Ling A."/>
            <person name="Lombard V."/>
            <person name="Lucas S."/>
            <person name="Lundell T."/>
            <person name="Martin R."/>
            <person name="McLaughlin D.J."/>
            <person name="Morgenstern I."/>
            <person name="Morin E."/>
            <person name="Murat C."/>
            <person name="Nagy L.G."/>
            <person name="Nolan M."/>
            <person name="Ohm R.A."/>
            <person name="Patyshakuliyeva A."/>
            <person name="Rokas A."/>
            <person name="Ruiz-Duenas F.J."/>
            <person name="Sabat G."/>
            <person name="Salamov A."/>
            <person name="Samejima M."/>
            <person name="Schmutz J."/>
            <person name="Slot J.C."/>
            <person name="St John F."/>
            <person name="Stenlid J."/>
            <person name="Sun H."/>
            <person name="Sun S."/>
            <person name="Syed K."/>
            <person name="Tsang A."/>
            <person name="Wiebenga A."/>
            <person name="Young D."/>
            <person name="Pisabarro A."/>
            <person name="Eastwood D.C."/>
            <person name="Martin F."/>
            <person name="Cullen D."/>
            <person name="Grigoriev I.V."/>
            <person name="Hibbett D.S."/>
        </authorList>
    </citation>
    <scope>NUCLEOTIDE SEQUENCE [LARGE SCALE GENOMIC DNA]</scope>
    <source>
        <strain evidence="7 8">ATCC 11539</strain>
    </source>
</reference>
<evidence type="ECO:0000256" key="4">
    <source>
        <dbReference type="ARBA" id="ARBA00023239"/>
    </source>
</evidence>
<keyword evidence="2" id="KW-0479">Metal-binding</keyword>
<evidence type="ECO:0000313" key="7">
    <source>
        <dbReference type="EMBL" id="EPQ57277.1"/>
    </source>
</evidence>
<organism evidence="7 8">
    <name type="scientific">Gloeophyllum trabeum (strain ATCC 11539 / FP-39264 / Madison 617)</name>
    <name type="common">Brown rot fungus</name>
    <dbReference type="NCBI Taxonomy" id="670483"/>
    <lineage>
        <taxon>Eukaryota</taxon>
        <taxon>Fungi</taxon>
        <taxon>Dikarya</taxon>
        <taxon>Basidiomycota</taxon>
        <taxon>Agaricomycotina</taxon>
        <taxon>Agaricomycetes</taxon>
        <taxon>Gloeophyllales</taxon>
        <taxon>Gloeophyllaceae</taxon>
        <taxon>Gloeophyllum</taxon>
    </lineage>
</organism>
<dbReference type="PANTHER" id="PTHR33337:SF30">
    <property type="entry name" value="DUF636 DOMAIN PROTEIN (AFU_ORTHOLOGUE AFUA_1G03180)"/>
    <property type="match status" value="1"/>
</dbReference>
<name>S7QD57_GLOTA</name>
<dbReference type="Gene3D" id="3.90.1590.10">
    <property type="entry name" value="glutathione-dependent formaldehyde- activating enzyme (gfa)"/>
    <property type="match status" value="1"/>
</dbReference>
<keyword evidence="8" id="KW-1185">Reference proteome</keyword>
<dbReference type="Pfam" id="PF04828">
    <property type="entry name" value="GFA"/>
    <property type="match status" value="2"/>
</dbReference>
<dbReference type="HOGENOM" id="CLU_038839_0_0_1"/>
<dbReference type="GO" id="GO:0046872">
    <property type="term" value="F:metal ion binding"/>
    <property type="evidence" value="ECO:0007669"/>
    <property type="project" value="UniProtKB-KW"/>
</dbReference>
<dbReference type="AlphaFoldDB" id="S7QD57"/>
<dbReference type="PANTHER" id="PTHR33337">
    <property type="entry name" value="GFA DOMAIN-CONTAINING PROTEIN"/>
    <property type="match status" value="1"/>
</dbReference>
<dbReference type="Proteomes" id="UP000030669">
    <property type="component" value="Unassembled WGS sequence"/>
</dbReference>
<dbReference type="eggNOG" id="ENOG502S13F">
    <property type="taxonomic scope" value="Eukaryota"/>
</dbReference>
<feature type="domain" description="CENP-V/GFA" evidence="6">
    <location>
        <begin position="2"/>
        <end position="125"/>
    </location>
</feature>
<evidence type="ECO:0000256" key="3">
    <source>
        <dbReference type="ARBA" id="ARBA00022833"/>
    </source>
</evidence>
<evidence type="ECO:0000259" key="6">
    <source>
        <dbReference type="PROSITE" id="PS51891"/>
    </source>
</evidence>
<dbReference type="Gene3D" id="2.170.150.70">
    <property type="match status" value="1"/>
</dbReference>
<accession>S7QD57</accession>
<keyword evidence="3" id="KW-0862">Zinc</keyword>
<evidence type="ECO:0000256" key="5">
    <source>
        <dbReference type="SAM" id="MobiDB-lite"/>
    </source>
</evidence>
<feature type="region of interest" description="Disordered" evidence="5">
    <location>
        <begin position="141"/>
        <end position="164"/>
    </location>
</feature>
<comment type="similarity">
    <text evidence="1">Belongs to the Gfa family.</text>
</comment>
<dbReference type="RefSeq" id="XP_007863914.1">
    <property type="nucleotide sequence ID" value="XM_007865723.1"/>
</dbReference>
<sequence>MSQGTSTVHVSCYCGKYVANVIVNADSTIQKIPCHCTSCRRWTGGLYVYRLPTTQEPLGIQRLTEYRVTPLSTKYFCPDCGSHIFGKTGQKWGVSPGVVDGEELQPSVEIVGHEFVEDTGDGGFTSWLTHWGGKELPRWKGEAHESELLPPEWPSADDNQRNQDTEDDKLWAGCHCGGVAFYITHPNEASRQPRRAPFPELMVPGDKAENPEGQTWWLQAGGTKYLAGLCTCRSCCKATGFDIQAWAFVPECNVFQPNGEPLDVNAGTLKKRYSEKIDGAYRCFCGTCGATVFWGSDNRDGVVDISVGLFKGKGARVEDWLVFGKRVSYVQEATNKKLVQELGRHFTITGWPKA</sequence>